<keyword evidence="2" id="KW-1185">Reference proteome</keyword>
<dbReference type="AlphaFoldDB" id="B5RTZ4"/>
<sequence>MLLLLQYQSCIREPSDKYCNHFRRAKNFFQVPIRKTSYINIDKYIDVLKILKLRANFHPEWIRHPGFISIRRTHKRLPSSIPVSLVSAWIYKS</sequence>
<organism evidence="1 2">
    <name type="scientific">Debaryomyces hansenii (strain ATCC 36239 / CBS 767 / BCRC 21394 / JCM 1990 / NBRC 0083 / IGC 2968)</name>
    <name type="common">Yeast</name>
    <name type="synonym">Torulaspora hansenii</name>
    <dbReference type="NCBI Taxonomy" id="284592"/>
    <lineage>
        <taxon>Eukaryota</taxon>
        <taxon>Fungi</taxon>
        <taxon>Dikarya</taxon>
        <taxon>Ascomycota</taxon>
        <taxon>Saccharomycotina</taxon>
        <taxon>Pichiomycetes</taxon>
        <taxon>Debaryomycetaceae</taxon>
        <taxon>Debaryomyces</taxon>
    </lineage>
</organism>
<evidence type="ECO:0000313" key="2">
    <source>
        <dbReference type="Proteomes" id="UP000000599"/>
    </source>
</evidence>
<dbReference type="RefSeq" id="XP_002770463.1">
    <property type="nucleotide sequence ID" value="XM_002770417.1"/>
</dbReference>
<dbReference type="GeneID" id="8998728"/>
<accession>B5RTZ4</accession>
<name>B5RTZ4_DEBHA</name>
<dbReference type="EMBL" id="CR382137">
    <property type="protein sequence ID" value="CAR65806.1"/>
    <property type="molecule type" value="Genomic_DNA"/>
</dbReference>
<dbReference type="Proteomes" id="UP000000599">
    <property type="component" value="Chromosome E"/>
</dbReference>
<dbReference type="KEGG" id="dha:DEHA2E11902g"/>
<protein>
    <submittedName>
        <fullName evidence="1">DEHA2E11902p</fullName>
    </submittedName>
</protein>
<dbReference type="HOGENOM" id="CLU_2399639_0_0_1"/>
<proteinExistence type="predicted"/>
<evidence type="ECO:0000313" key="1">
    <source>
        <dbReference type="EMBL" id="CAR65806.1"/>
    </source>
</evidence>
<reference evidence="1 2" key="1">
    <citation type="journal article" date="2004" name="Nature">
        <title>Genome evolution in yeasts.</title>
        <authorList>
            <consortium name="Genolevures"/>
            <person name="Dujon B."/>
            <person name="Sherman D."/>
            <person name="Fischer G."/>
            <person name="Durrens P."/>
            <person name="Casaregola S."/>
            <person name="Lafontaine I."/>
            <person name="de Montigny J."/>
            <person name="Marck C."/>
            <person name="Neuveglise C."/>
            <person name="Talla E."/>
            <person name="Goffard N."/>
            <person name="Frangeul L."/>
            <person name="Aigle M."/>
            <person name="Anthouard V."/>
            <person name="Babour A."/>
            <person name="Barbe V."/>
            <person name="Barnay S."/>
            <person name="Blanchin S."/>
            <person name="Beckerich J.M."/>
            <person name="Beyne E."/>
            <person name="Bleykasten C."/>
            <person name="Boisrame A."/>
            <person name="Boyer J."/>
            <person name="Cattolico L."/>
            <person name="Confanioleri F."/>
            <person name="de Daruvar A."/>
            <person name="Despons L."/>
            <person name="Fabre E."/>
            <person name="Fairhead C."/>
            <person name="Ferry-Dumazet H."/>
            <person name="Groppi A."/>
            <person name="Hantraye F."/>
            <person name="Hennequin C."/>
            <person name="Jauniaux N."/>
            <person name="Joyet P."/>
            <person name="Kachouri R."/>
            <person name="Kerrest A."/>
            <person name="Koszul R."/>
            <person name="Lemaire M."/>
            <person name="Lesur I."/>
            <person name="Ma L."/>
            <person name="Muller H."/>
            <person name="Nicaud J.M."/>
            <person name="Nikolski M."/>
            <person name="Oztas S."/>
            <person name="Ozier-Kalogeropoulos O."/>
            <person name="Pellenz S."/>
            <person name="Potier S."/>
            <person name="Richard G.F."/>
            <person name="Straub M.L."/>
            <person name="Suleau A."/>
            <person name="Swennene D."/>
            <person name="Tekaia F."/>
            <person name="Wesolowski-Louvel M."/>
            <person name="Westhof E."/>
            <person name="Wirth B."/>
            <person name="Zeniou-Meyer M."/>
            <person name="Zivanovic I."/>
            <person name="Bolotin-Fukuhara M."/>
            <person name="Thierry A."/>
            <person name="Bouchier C."/>
            <person name="Caudron B."/>
            <person name="Scarpelli C."/>
            <person name="Gaillardin C."/>
            <person name="Weissenbach J."/>
            <person name="Wincker P."/>
            <person name="Souciet J.L."/>
        </authorList>
    </citation>
    <scope>NUCLEOTIDE SEQUENCE [LARGE SCALE GENOMIC DNA]</scope>
    <source>
        <strain evidence="2">ATCC 36239 / CBS 767 / BCRC 21394 / JCM 1990 / NBRC 0083 / IGC 2968</strain>
    </source>
</reference>
<gene>
    <name evidence="1" type="ordered locus">DEHA2E11902g</name>
</gene>
<dbReference type="VEuPathDB" id="FungiDB:DEHA2E11902g"/>
<dbReference type="InParanoid" id="B5RTZ4"/>